<evidence type="ECO:0000256" key="2">
    <source>
        <dbReference type="SAM" id="Phobius"/>
    </source>
</evidence>
<gene>
    <name evidence="3" type="ORF">AN217_04960</name>
</gene>
<dbReference type="RefSeq" id="WP_070032538.1">
    <property type="nucleotide sequence ID" value="NZ_LJGV01000022.1"/>
</dbReference>
<dbReference type="EMBL" id="LJGV01000022">
    <property type="protein sequence ID" value="OEU97331.1"/>
    <property type="molecule type" value="Genomic_DNA"/>
</dbReference>
<protein>
    <recommendedName>
        <fullName evidence="5">ABC transport system permease protein</fullName>
    </recommendedName>
</protein>
<sequence>MTYGLATPFTHPVRSLAVLLAVAFGTVVATFAVGLTSSLTAVGTSQDPESRAAVTVTTTRLNTLAAPPPPPAGKTAATPTPCWPR</sequence>
<dbReference type="Proteomes" id="UP000175829">
    <property type="component" value="Unassembled WGS sequence"/>
</dbReference>
<keyword evidence="2" id="KW-0812">Transmembrane</keyword>
<evidence type="ECO:0000256" key="1">
    <source>
        <dbReference type="SAM" id="MobiDB-lite"/>
    </source>
</evidence>
<name>A0A1E7K081_9ACTN</name>
<dbReference type="PATRIC" id="fig|943816.4.peg.337"/>
<reference evidence="3 4" key="1">
    <citation type="journal article" date="2016" name="Front. Microbiol.">
        <title>Comparative Genomics Analysis of Streptomyces Species Reveals Their Adaptation to the Marine Environment and Their Diversity at the Genomic Level.</title>
        <authorList>
            <person name="Tian X."/>
            <person name="Zhang Z."/>
            <person name="Yang T."/>
            <person name="Chen M."/>
            <person name="Li J."/>
            <person name="Chen F."/>
            <person name="Yang J."/>
            <person name="Li W."/>
            <person name="Zhang B."/>
            <person name="Zhang Z."/>
            <person name="Wu J."/>
            <person name="Zhang C."/>
            <person name="Long L."/>
            <person name="Xiao J."/>
        </authorList>
    </citation>
    <scope>NUCLEOTIDE SEQUENCE [LARGE SCALE GENOMIC DNA]</scope>
    <source>
        <strain evidence="3 4">SCSIO M10379</strain>
    </source>
</reference>
<evidence type="ECO:0000313" key="4">
    <source>
        <dbReference type="Proteomes" id="UP000175829"/>
    </source>
</evidence>
<comment type="caution">
    <text evidence="3">The sequence shown here is derived from an EMBL/GenBank/DDBJ whole genome shotgun (WGS) entry which is preliminary data.</text>
</comment>
<keyword evidence="2" id="KW-0472">Membrane</keyword>
<feature type="transmembrane region" description="Helical" evidence="2">
    <location>
        <begin position="16"/>
        <end position="42"/>
    </location>
</feature>
<evidence type="ECO:0008006" key="5">
    <source>
        <dbReference type="Google" id="ProtNLM"/>
    </source>
</evidence>
<feature type="region of interest" description="Disordered" evidence="1">
    <location>
        <begin position="62"/>
        <end position="85"/>
    </location>
</feature>
<dbReference type="AlphaFoldDB" id="A0A1E7K081"/>
<evidence type="ECO:0000313" key="3">
    <source>
        <dbReference type="EMBL" id="OEU97331.1"/>
    </source>
</evidence>
<feature type="compositionally biased region" description="Low complexity" evidence="1">
    <location>
        <begin position="73"/>
        <end position="85"/>
    </location>
</feature>
<accession>A0A1E7K081</accession>
<proteinExistence type="predicted"/>
<keyword evidence="2" id="KW-1133">Transmembrane helix</keyword>
<organism evidence="3 4">
    <name type="scientific">Streptomyces qinglanensis</name>
    <dbReference type="NCBI Taxonomy" id="943816"/>
    <lineage>
        <taxon>Bacteria</taxon>
        <taxon>Bacillati</taxon>
        <taxon>Actinomycetota</taxon>
        <taxon>Actinomycetes</taxon>
        <taxon>Kitasatosporales</taxon>
        <taxon>Streptomycetaceae</taxon>
        <taxon>Streptomyces</taxon>
    </lineage>
</organism>